<dbReference type="AlphaFoldDB" id="A0A9D4K0S1"/>
<evidence type="ECO:0000256" key="3">
    <source>
        <dbReference type="ARBA" id="ARBA00022786"/>
    </source>
</evidence>
<evidence type="ECO:0000256" key="7">
    <source>
        <dbReference type="PROSITE-ProRule" id="PRU00023"/>
    </source>
</evidence>
<dbReference type="Proteomes" id="UP000828390">
    <property type="component" value="Unassembled WGS sequence"/>
</dbReference>
<keyword evidence="10" id="KW-1185">Reference proteome</keyword>
<dbReference type="PRINTS" id="PR01415">
    <property type="entry name" value="ANKYRIN"/>
</dbReference>
<reference evidence="9" key="2">
    <citation type="submission" date="2020-11" db="EMBL/GenBank/DDBJ databases">
        <authorList>
            <person name="McCartney M.A."/>
            <person name="Auch B."/>
            <person name="Kono T."/>
            <person name="Mallez S."/>
            <person name="Becker A."/>
            <person name="Gohl D.M."/>
            <person name="Silverstein K.A.T."/>
            <person name="Koren S."/>
            <person name="Bechman K.B."/>
            <person name="Herman A."/>
            <person name="Abrahante J.E."/>
            <person name="Garbe J."/>
        </authorList>
    </citation>
    <scope>NUCLEOTIDE SEQUENCE</scope>
    <source>
        <strain evidence="9">Duluth1</strain>
        <tissue evidence="9">Whole animal</tissue>
    </source>
</reference>
<dbReference type="Pfam" id="PF12796">
    <property type="entry name" value="Ank_2"/>
    <property type="match status" value="2"/>
</dbReference>
<evidence type="ECO:0000313" key="9">
    <source>
        <dbReference type="EMBL" id="KAH3830164.1"/>
    </source>
</evidence>
<dbReference type="Pfam" id="PF00023">
    <property type="entry name" value="Ank"/>
    <property type="match status" value="1"/>
</dbReference>
<evidence type="ECO:0000256" key="8">
    <source>
        <dbReference type="SAM" id="Coils"/>
    </source>
</evidence>
<reference evidence="9" key="1">
    <citation type="journal article" date="2019" name="bioRxiv">
        <title>The Genome of the Zebra Mussel, Dreissena polymorpha: A Resource for Invasive Species Research.</title>
        <authorList>
            <person name="McCartney M.A."/>
            <person name="Auch B."/>
            <person name="Kono T."/>
            <person name="Mallez S."/>
            <person name="Zhang Y."/>
            <person name="Obille A."/>
            <person name="Becker A."/>
            <person name="Abrahante J.E."/>
            <person name="Garbe J."/>
            <person name="Badalamenti J.P."/>
            <person name="Herman A."/>
            <person name="Mangelson H."/>
            <person name="Liachko I."/>
            <person name="Sullivan S."/>
            <person name="Sone E.D."/>
            <person name="Koren S."/>
            <person name="Silverstein K.A.T."/>
            <person name="Beckman K.B."/>
            <person name="Gohl D.M."/>
        </authorList>
    </citation>
    <scope>NUCLEOTIDE SEQUENCE</scope>
    <source>
        <strain evidence="9">Duluth1</strain>
        <tissue evidence="9">Whole animal</tissue>
    </source>
</reference>
<evidence type="ECO:0000256" key="5">
    <source>
        <dbReference type="ARBA" id="ARBA00038500"/>
    </source>
</evidence>
<sequence length="593" mass="66630">ILAHHTEENGQWTTPLLIAARNGHEKVVLVLLSNFNADVEATGTVKFDGYAIKGATPLWCAAGAGHFKIVKLLVEHGANVNHTTVTNSTPLRAACYDGRLDIVKYLVEQKADLTIANKYKNTCLMISCYKGHKEVVRYLLESGAPTDSQAHCGAMAVHFAAECGHLEIVKLLVEFNASMLLNNNGLSPLIVAAECMQVGVVDYLISDPNCTRKNKIDAYELLGASYANDKEHYNIDNAYYYLRKGMAERFVDPDNIINKETLPPVPAYEFHSECRSLQELDAIRNNPNALHMEGLTVRERILGSENHEVTHPIIFRGAVFADSARFDRCIALWLHAMTLRINVRRSISKDLLRFAQVFAQMVHVGNHPDFVSVLDVFHLGTRELEYDMERYQAAKDEQENTLETYMENIHTLMYLLVILTQLKPKDKQYFDLCRATYRFIQQKPRLNNGYTPLHMANANWTIVDDFHVNEVVAFPNGCVSQLLVDCGAEVNVQDKLGETPMHLIVQYRNPIADFENLHTCIMSLIRGGAHIDICNIRGKTALDVATTGVAEVIIRTNSSISLKCLAARVVRQCGIQYKGFIPQALEDFVQLHM</sequence>
<keyword evidence="3" id="KW-0833">Ubl conjugation pathway</keyword>
<comment type="caution">
    <text evidence="9">The sequence shown here is derived from an EMBL/GenBank/DDBJ whole genome shotgun (WGS) entry which is preliminary data.</text>
</comment>
<dbReference type="SMART" id="SM00248">
    <property type="entry name" value="ANK"/>
    <property type="match status" value="8"/>
</dbReference>
<feature type="non-terminal residue" evidence="9">
    <location>
        <position position="1"/>
    </location>
</feature>
<keyword evidence="2" id="KW-0677">Repeat</keyword>
<gene>
    <name evidence="9" type="ORF">DPMN_103403</name>
</gene>
<dbReference type="FunFam" id="1.25.40.20:FF:000264">
    <property type="entry name" value="Fem-1 homolog B"/>
    <property type="match status" value="1"/>
</dbReference>
<evidence type="ECO:0000313" key="10">
    <source>
        <dbReference type="Proteomes" id="UP000828390"/>
    </source>
</evidence>
<keyword evidence="8" id="KW-0175">Coiled coil</keyword>
<dbReference type="GO" id="GO:0003006">
    <property type="term" value="P:developmental process involved in reproduction"/>
    <property type="evidence" value="ECO:0007669"/>
    <property type="project" value="UniProtKB-ARBA"/>
</dbReference>
<dbReference type="SUPFAM" id="SSF48403">
    <property type="entry name" value="Ankyrin repeat"/>
    <property type="match status" value="2"/>
</dbReference>
<accession>A0A9D4K0S1</accession>
<dbReference type="PANTHER" id="PTHR24173:SF78">
    <property type="entry name" value="PROTEIN FEM-1 HOMOLOG B"/>
    <property type="match status" value="1"/>
</dbReference>
<feature type="repeat" description="ANK" evidence="7">
    <location>
        <begin position="448"/>
        <end position="495"/>
    </location>
</feature>
<comment type="similarity">
    <text evidence="5">Belongs to the fem-1 family.</text>
</comment>
<comment type="pathway">
    <text evidence="1">Protein modification; protein ubiquitination.</text>
</comment>
<protein>
    <recommendedName>
        <fullName evidence="6">Protein fem-1 homolog B</fullName>
    </recommendedName>
</protein>
<evidence type="ECO:0000256" key="1">
    <source>
        <dbReference type="ARBA" id="ARBA00004906"/>
    </source>
</evidence>
<dbReference type="Gene3D" id="1.25.40.20">
    <property type="entry name" value="Ankyrin repeat-containing domain"/>
    <property type="match status" value="3"/>
</dbReference>
<evidence type="ECO:0000256" key="6">
    <source>
        <dbReference type="ARBA" id="ARBA00072197"/>
    </source>
</evidence>
<feature type="repeat" description="ANK" evidence="7">
    <location>
        <begin position="11"/>
        <end position="44"/>
    </location>
</feature>
<feature type="repeat" description="ANK" evidence="7">
    <location>
        <begin position="53"/>
        <end position="85"/>
    </location>
</feature>
<keyword evidence="4 7" id="KW-0040">ANK repeat</keyword>
<dbReference type="InterPro" id="IPR002110">
    <property type="entry name" value="Ankyrin_rpt"/>
</dbReference>
<feature type="repeat" description="ANK" evidence="7">
    <location>
        <begin position="152"/>
        <end position="184"/>
    </location>
</feature>
<dbReference type="GO" id="GO:0043161">
    <property type="term" value="P:proteasome-mediated ubiquitin-dependent protein catabolic process"/>
    <property type="evidence" value="ECO:0007669"/>
    <property type="project" value="UniProtKB-ARBA"/>
</dbReference>
<dbReference type="InterPro" id="IPR036770">
    <property type="entry name" value="Ankyrin_rpt-contain_sf"/>
</dbReference>
<feature type="coiled-coil region" evidence="8">
    <location>
        <begin position="381"/>
        <end position="408"/>
    </location>
</feature>
<name>A0A9D4K0S1_DREPO</name>
<organism evidence="9 10">
    <name type="scientific">Dreissena polymorpha</name>
    <name type="common">Zebra mussel</name>
    <name type="synonym">Mytilus polymorpha</name>
    <dbReference type="NCBI Taxonomy" id="45954"/>
    <lineage>
        <taxon>Eukaryota</taxon>
        <taxon>Metazoa</taxon>
        <taxon>Spiralia</taxon>
        <taxon>Lophotrochozoa</taxon>
        <taxon>Mollusca</taxon>
        <taxon>Bivalvia</taxon>
        <taxon>Autobranchia</taxon>
        <taxon>Heteroconchia</taxon>
        <taxon>Euheterodonta</taxon>
        <taxon>Imparidentia</taxon>
        <taxon>Neoheterodontei</taxon>
        <taxon>Myida</taxon>
        <taxon>Dreissenoidea</taxon>
        <taxon>Dreissenidae</taxon>
        <taxon>Dreissena</taxon>
    </lineage>
</organism>
<evidence type="ECO:0000256" key="4">
    <source>
        <dbReference type="ARBA" id="ARBA00023043"/>
    </source>
</evidence>
<dbReference type="PROSITE" id="PS50297">
    <property type="entry name" value="ANK_REP_REGION"/>
    <property type="match status" value="3"/>
</dbReference>
<feature type="repeat" description="ANK" evidence="7">
    <location>
        <begin position="86"/>
        <end position="118"/>
    </location>
</feature>
<feature type="repeat" description="ANK" evidence="7">
    <location>
        <begin position="119"/>
        <end position="151"/>
    </location>
</feature>
<proteinExistence type="inferred from homology"/>
<dbReference type="PANTHER" id="PTHR24173">
    <property type="entry name" value="ANKYRIN REPEAT CONTAINING"/>
    <property type="match status" value="1"/>
</dbReference>
<dbReference type="EMBL" id="JAIWYP010000004">
    <property type="protein sequence ID" value="KAH3830164.1"/>
    <property type="molecule type" value="Genomic_DNA"/>
</dbReference>
<evidence type="ECO:0000256" key="2">
    <source>
        <dbReference type="ARBA" id="ARBA00022737"/>
    </source>
</evidence>
<dbReference type="PROSITE" id="PS50088">
    <property type="entry name" value="ANK_REPEAT"/>
    <property type="match status" value="6"/>
</dbReference>